<dbReference type="RefSeq" id="WP_158674198.1">
    <property type="nucleotide sequence ID" value="NZ_RJKN01000002.1"/>
</dbReference>
<dbReference type="EMBL" id="RJKN01000002">
    <property type="protein sequence ID" value="ROP44717.1"/>
    <property type="molecule type" value="Genomic_DNA"/>
</dbReference>
<dbReference type="Proteomes" id="UP000276232">
    <property type="component" value="Unassembled WGS sequence"/>
</dbReference>
<evidence type="ECO:0000313" key="4">
    <source>
        <dbReference type="EMBL" id="ROP44717.1"/>
    </source>
</evidence>
<evidence type="ECO:0000259" key="3">
    <source>
        <dbReference type="Pfam" id="PF00294"/>
    </source>
</evidence>
<dbReference type="InterPro" id="IPR011611">
    <property type="entry name" value="PfkB_dom"/>
</dbReference>
<dbReference type="Gene3D" id="3.40.1190.20">
    <property type="match status" value="1"/>
</dbReference>
<dbReference type="PANTHER" id="PTHR10584:SF166">
    <property type="entry name" value="RIBOKINASE"/>
    <property type="match status" value="1"/>
</dbReference>
<dbReference type="GO" id="GO:0016301">
    <property type="term" value="F:kinase activity"/>
    <property type="evidence" value="ECO:0007669"/>
    <property type="project" value="UniProtKB-KW"/>
</dbReference>
<dbReference type="Gene3D" id="2.60.120.10">
    <property type="entry name" value="Jelly Rolls"/>
    <property type="match status" value="2"/>
</dbReference>
<keyword evidence="4" id="KW-0413">Isomerase</keyword>
<dbReference type="CDD" id="cd07010">
    <property type="entry name" value="cupin_PMI_type_I_N_bac"/>
    <property type="match status" value="1"/>
</dbReference>
<name>A0A3N1HQD9_9ACTN</name>
<proteinExistence type="predicted"/>
<keyword evidence="5" id="KW-1185">Reference proteome</keyword>
<sequence length="702" mass="70830">MLTTALAGHVCADLTPALGGTPRLDPGALVEVGPLAFSLGGCVANTAGALVDLGHPVTVHAGVGDDELGRLVQAGLRGPLVTPRLQVLDAATSYSVVVQPPGVDRVFWHHTGANAAFDGSGLDLTGPAGPVDLLHVGYPALLPALLVDGGAPLAALLAAARAQGTTTSVDLVVVDPGTDVGRLDWHALLARTTAETDVLSPSLDDLTSALGLPTPATAADAAALAEELADRLLGWGAAVVLLSDGERGALLRTAGADRLRAGGRALAPLAGTWADRRVRLPALPVPQATTTNGAGDASTAGLLHALARGATPEQAVRLASACAAAVVAGTRPTPARVVELDPSLAGLLAGQPAPQGAPDSPLLLPANQPADRFYRGGQRIADLRGDGVAAPRTPEDWVASATTVRGEPATGLTTLPDGRLLRDALAADPVAWLGQEHVDRWGADPMLLVKLLDAGQRLPVHAHPDDAFAAHHLGAAHGKAEAWHVLEPGVVHVGLRRDVTADELDSLVAEQDCEALLDLLHAVPVAAGDSVSVPAGTLHAVGEGVLLLEVQQPEDLSILLEWRDFALDGAADGHLGLGFGTALAAVDRRALTPDDVARLVVRATDRGAPSGGALRGLAPGTEPFFRLEEVVVDTPVGGAGADAVALDAGLAVLLGVEGAVRATGAGGSTTLARGATALVAAAAGRVALTGRGRVLVARPPRP</sequence>
<feature type="domain" description="Carbohydrate kinase PfkB" evidence="3">
    <location>
        <begin position="13"/>
        <end position="328"/>
    </location>
</feature>
<gene>
    <name evidence="4" type="ORF">EDC03_0843</name>
</gene>
<dbReference type="InterPro" id="IPR011051">
    <property type="entry name" value="RmlC_Cupin_sf"/>
</dbReference>
<dbReference type="InterPro" id="IPR014710">
    <property type="entry name" value="RmlC-like_jellyroll"/>
</dbReference>
<dbReference type="SUPFAM" id="SSF51182">
    <property type="entry name" value="RmlC-like cupins"/>
    <property type="match status" value="1"/>
</dbReference>
<dbReference type="Pfam" id="PF00294">
    <property type="entry name" value="PfkB"/>
    <property type="match status" value="1"/>
</dbReference>
<dbReference type="GO" id="GO:0016853">
    <property type="term" value="F:isomerase activity"/>
    <property type="evidence" value="ECO:0007669"/>
    <property type="project" value="UniProtKB-KW"/>
</dbReference>
<reference evidence="4 5" key="1">
    <citation type="journal article" date="2015" name="Stand. Genomic Sci.">
        <title>Genomic Encyclopedia of Bacterial and Archaeal Type Strains, Phase III: the genomes of soil and plant-associated and newly described type strains.</title>
        <authorList>
            <person name="Whitman W.B."/>
            <person name="Woyke T."/>
            <person name="Klenk H.P."/>
            <person name="Zhou Y."/>
            <person name="Lilburn T.G."/>
            <person name="Beck B.J."/>
            <person name="De Vos P."/>
            <person name="Vandamme P."/>
            <person name="Eisen J.A."/>
            <person name="Garrity G."/>
            <person name="Hugenholtz P."/>
            <person name="Kyrpides N.C."/>
        </authorList>
    </citation>
    <scope>NUCLEOTIDE SEQUENCE [LARGE SCALE GENOMIC DNA]</scope>
    <source>
        <strain evidence="4 5">CECT 7306</strain>
    </source>
</reference>
<keyword evidence="1" id="KW-0808">Transferase</keyword>
<evidence type="ECO:0000313" key="5">
    <source>
        <dbReference type="Proteomes" id="UP000276232"/>
    </source>
</evidence>
<accession>A0A3N1HQD9</accession>
<organism evidence="4 5">
    <name type="scientific">Pseudokineococcus lusitanus</name>
    <dbReference type="NCBI Taxonomy" id="763993"/>
    <lineage>
        <taxon>Bacteria</taxon>
        <taxon>Bacillati</taxon>
        <taxon>Actinomycetota</taxon>
        <taxon>Actinomycetes</taxon>
        <taxon>Kineosporiales</taxon>
        <taxon>Kineosporiaceae</taxon>
        <taxon>Pseudokineococcus</taxon>
    </lineage>
</organism>
<dbReference type="OrthoDB" id="9808275at2"/>
<dbReference type="SUPFAM" id="SSF53613">
    <property type="entry name" value="Ribokinase-like"/>
    <property type="match status" value="1"/>
</dbReference>
<comment type="caution">
    <text evidence="4">The sequence shown here is derived from an EMBL/GenBank/DDBJ whole genome shotgun (WGS) entry which is preliminary data.</text>
</comment>
<evidence type="ECO:0000256" key="1">
    <source>
        <dbReference type="ARBA" id="ARBA00022679"/>
    </source>
</evidence>
<evidence type="ECO:0000256" key="2">
    <source>
        <dbReference type="ARBA" id="ARBA00022777"/>
    </source>
</evidence>
<dbReference type="InterPro" id="IPR029056">
    <property type="entry name" value="Ribokinase-like"/>
</dbReference>
<dbReference type="AlphaFoldDB" id="A0A3N1HQD9"/>
<dbReference type="InParanoid" id="A0A3N1HQD9"/>
<protein>
    <submittedName>
        <fullName evidence="4">Mannose-6-phosphate isomerase class I</fullName>
    </submittedName>
</protein>
<dbReference type="PANTHER" id="PTHR10584">
    <property type="entry name" value="SUGAR KINASE"/>
    <property type="match status" value="1"/>
</dbReference>
<keyword evidence="2" id="KW-0418">Kinase</keyword>